<dbReference type="GO" id="GO:0016757">
    <property type="term" value="F:glycosyltransferase activity"/>
    <property type="evidence" value="ECO:0007669"/>
    <property type="project" value="InterPro"/>
</dbReference>
<protein>
    <submittedName>
        <fullName evidence="3">Glycosyltransferase family 1 protein</fullName>
    </submittedName>
</protein>
<dbReference type="AlphaFoldDB" id="A0A7J2U1Z6"/>
<dbReference type="InterPro" id="IPR001296">
    <property type="entry name" value="Glyco_trans_1"/>
</dbReference>
<dbReference type="PANTHER" id="PTHR12526">
    <property type="entry name" value="GLYCOSYLTRANSFERASE"/>
    <property type="match status" value="1"/>
</dbReference>
<gene>
    <name evidence="3" type="ORF">ENO26_03260</name>
</gene>
<sequence>MKIVHVHVTYYPVVSGLGIVTQKLAEGMAKLGHEVHVITSTRGAEDRPRYEVLNGVHVHRVRSLKPPYENPTYPLEYPVDVIKHADIIHGHHQSLFATKIVEKAKDLDIPLVMHIMSVDTLNDYPNPIIRLLGPLYEKWLLKKALRVADVKLVKSYRDMEILRSKYGIEAIYVPDGIDKELITLPSMAKEFREKYGIEEPFVIYIGRLHKLKGVHILIKAMSIVSKEIKDLKAVIVGPGNQKPYRRLVEKLGIKDRVLFFGYLDEKTKIAALDASTALVLPSICNYAEAFSLVTSEAWARNKPVIASAVGEMPYRIKHMVNGLLVPPRNSKALAEAIILIASDKNLAMKLGSEGKKNLVTWNEVITKLLQIYTKAKMQVE</sequence>
<dbReference type="PANTHER" id="PTHR12526:SF634">
    <property type="entry name" value="BLL3361 PROTEIN"/>
    <property type="match status" value="1"/>
</dbReference>
<feature type="domain" description="Glycosyltransferase subfamily 4-like N-terminal" evidence="2">
    <location>
        <begin position="14"/>
        <end position="180"/>
    </location>
</feature>
<evidence type="ECO:0000313" key="3">
    <source>
        <dbReference type="EMBL" id="HEM66579.1"/>
    </source>
</evidence>
<dbReference type="EMBL" id="DSEU01000019">
    <property type="protein sequence ID" value="HEM66579.1"/>
    <property type="molecule type" value="Genomic_DNA"/>
</dbReference>
<dbReference type="CDD" id="cd03801">
    <property type="entry name" value="GT4_PimA-like"/>
    <property type="match status" value="1"/>
</dbReference>
<proteinExistence type="predicted"/>
<feature type="domain" description="Glycosyl transferase family 1" evidence="1">
    <location>
        <begin position="189"/>
        <end position="356"/>
    </location>
</feature>
<comment type="caution">
    <text evidence="3">The sequence shown here is derived from an EMBL/GenBank/DDBJ whole genome shotgun (WGS) entry which is preliminary data.</text>
</comment>
<dbReference type="InterPro" id="IPR028098">
    <property type="entry name" value="Glyco_trans_4-like_N"/>
</dbReference>
<dbReference type="Pfam" id="PF13439">
    <property type="entry name" value="Glyco_transf_4"/>
    <property type="match status" value="1"/>
</dbReference>
<keyword evidence="3" id="KW-0808">Transferase</keyword>
<dbReference type="SUPFAM" id="SSF53756">
    <property type="entry name" value="UDP-Glycosyltransferase/glycogen phosphorylase"/>
    <property type="match status" value="1"/>
</dbReference>
<organism evidence="3">
    <name type="scientific">Ignisphaera aggregans</name>
    <dbReference type="NCBI Taxonomy" id="334771"/>
    <lineage>
        <taxon>Archaea</taxon>
        <taxon>Thermoproteota</taxon>
        <taxon>Thermoprotei</taxon>
        <taxon>Desulfurococcales</taxon>
        <taxon>Desulfurococcaceae</taxon>
        <taxon>Ignisphaera</taxon>
    </lineage>
</organism>
<reference evidence="3" key="1">
    <citation type="journal article" date="2020" name="mSystems">
        <title>Genome- and Community-Level Interaction Insights into Carbon Utilization and Element Cycling Functions of Hydrothermarchaeota in Hydrothermal Sediment.</title>
        <authorList>
            <person name="Zhou Z."/>
            <person name="Liu Y."/>
            <person name="Xu W."/>
            <person name="Pan J."/>
            <person name="Luo Z.H."/>
            <person name="Li M."/>
        </authorList>
    </citation>
    <scope>NUCLEOTIDE SEQUENCE [LARGE SCALE GENOMIC DNA]</scope>
    <source>
        <strain evidence="3">SpSt-125</strain>
    </source>
</reference>
<name>A0A7J2U1Z6_9CREN</name>
<evidence type="ECO:0000259" key="2">
    <source>
        <dbReference type="Pfam" id="PF13439"/>
    </source>
</evidence>
<dbReference type="Gene3D" id="3.40.50.2000">
    <property type="entry name" value="Glycogen Phosphorylase B"/>
    <property type="match status" value="2"/>
</dbReference>
<dbReference type="Pfam" id="PF00534">
    <property type="entry name" value="Glycos_transf_1"/>
    <property type="match status" value="1"/>
</dbReference>
<evidence type="ECO:0000259" key="1">
    <source>
        <dbReference type="Pfam" id="PF00534"/>
    </source>
</evidence>
<accession>A0A7J2U1Z6</accession>